<dbReference type="RefSeq" id="WP_316433048.1">
    <property type="nucleotide sequence ID" value="NZ_CP053586.1"/>
</dbReference>
<evidence type="ECO:0000313" key="1">
    <source>
        <dbReference type="EMBL" id="WNZ21747.1"/>
    </source>
</evidence>
<dbReference type="AlphaFoldDB" id="A0AA96WS73"/>
<dbReference type="EMBL" id="CP053586">
    <property type="protein sequence ID" value="WNZ21747.1"/>
    <property type="molecule type" value="Genomic_DNA"/>
</dbReference>
<reference evidence="1" key="1">
    <citation type="submission" date="2020-05" db="EMBL/GenBank/DDBJ databases">
        <authorList>
            <person name="Zhu T."/>
            <person name="Keshari N."/>
            <person name="Lu X."/>
        </authorList>
    </citation>
    <scope>NUCLEOTIDE SEQUENCE</scope>
    <source>
        <strain evidence="1">NK1-12</strain>
    </source>
</reference>
<dbReference type="SUPFAM" id="SSF89260">
    <property type="entry name" value="Collagen-binding domain"/>
    <property type="match status" value="1"/>
</dbReference>
<name>A0AA96WS73_9CYAN</name>
<organism evidence="1">
    <name type="scientific">Leptolyngbya sp. NK1-12</name>
    <dbReference type="NCBI Taxonomy" id="2547451"/>
    <lineage>
        <taxon>Bacteria</taxon>
        <taxon>Bacillati</taxon>
        <taxon>Cyanobacteriota</taxon>
        <taxon>Cyanophyceae</taxon>
        <taxon>Leptolyngbyales</taxon>
        <taxon>Leptolyngbyaceae</taxon>
        <taxon>Leptolyngbya group</taxon>
        <taxon>Leptolyngbya</taxon>
    </lineage>
</organism>
<dbReference type="Gene3D" id="2.60.120.380">
    <property type="match status" value="1"/>
</dbReference>
<gene>
    <name evidence="1" type="ORF">HJG54_01935</name>
</gene>
<accession>A0AA96WS73</accession>
<protein>
    <recommendedName>
        <fullName evidence="2">Peptidase C-terminal archaeal/bacterial domain-containing protein</fullName>
    </recommendedName>
</protein>
<proteinExistence type="predicted"/>
<evidence type="ECO:0008006" key="2">
    <source>
        <dbReference type="Google" id="ProtNLM"/>
    </source>
</evidence>
<sequence>MKDRTLNDFSARALNRNSALLNTRTRNRLREDIGTLRNRFRASGEVNKDEFDTYRFQLRQTATIKVSLENEENLGFFDVFGTKKRVQAKLLNGNGSTLRSTDRVRPEGEDDFRIRLRAGTYSIRVTGRSEKDVEYELELARSNRNSDDDDDFDDDFDDN</sequence>